<dbReference type="GO" id="GO:0032259">
    <property type="term" value="P:methylation"/>
    <property type="evidence" value="ECO:0007669"/>
    <property type="project" value="UniProtKB-KW"/>
</dbReference>
<accession>A0ABT8RXU2</accession>
<dbReference type="InterPro" id="IPR013216">
    <property type="entry name" value="Methyltransf_11"/>
</dbReference>
<dbReference type="Proteomes" id="UP001169027">
    <property type="component" value="Unassembled WGS sequence"/>
</dbReference>
<name>A0ABT8RXU2_9BURK</name>
<comment type="caution">
    <text evidence="2">The sequence shown here is derived from an EMBL/GenBank/DDBJ whole genome shotgun (WGS) entry which is preliminary data.</text>
</comment>
<evidence type="ECO:0000259" key="1">
    <source>
        <dbReference type="Pfam" id="PF08241"/>
    </source>
</evidence>
<reference evidence="2" key="1">
    <citation type="submission" date="2023-06" db="EMBL/GenBank/DDBJ databases">
        <authorList>
            <person name="Jiang Y."/>
            <person name="Liu Q."/>
        </authorList>
    </citation>
    <scope>NUCLEOTIDE SEQUENCE</scope>
    <source>
        <strain evidence="2">CGMCC 1.12090</strain>
    </source>
</reference>
<dbReference type="Gene3D" id="3.40.50.150">
    <property type="entry name" value="Vaccinia Virus protein VP39"/>
    <property type="match status" value="1"/>
</dbReference>
<keyword evidence="3" id="KW-1185">Reference proteome</keyword>
<organism evidence="2 3">
    <name type="scientific">Variovorax ginsengisoli</name>
    <dbReference type="NCBI Taxonomy" id="363844"/>
    <lineage>
        <taxon>Bacteria</taxon>
        <taxon>Pseudomonadati</taxon>
        <taxon>Pseudomonadota</taxon>
        <taxon>Betaproteobacteria</taxon>
        <taxon>Burkholderiales</taxon>
        <taxon>Comamonadaceae</taxon>
        <taxon>Variovorax</taxon>
    </lineage>
</organism>
<protein>
    <submittedName>
        <fullName evidence="2">Class I SAM-dependent methyltransferase</fullName>
    </submittedName>
</protein>
<evidence type="ECO:0000313" key="3">
    <source>
        <dbReference type="Proteomes" id="UP001169027"/>
    </source>
</evidence>
<dbReference type="CDD" id="cd02440">
    <property type="entry name" value="AdoMet_MTases"/>
    <property type="match status" value="1"/>
</dbReference>
<keyword evidence="2" id="KW-0489">Methyltransferase</keyword>
<keyword evidence="2" id="KW-0808">Transferase</keyword>
<dbReference type="PANTHER" id="PTHR43591:SF24">
    <property type="entry name" value="2-METHOXY-6-POLYPRENYL-1,4-BENZOQUINOL METHYLASE, MITOCHONDRIAL"/>
    <property type="match status" value="1"/>
</dbReference>
<dbReference type="RefSeq" id="WP_301804375.1">
    <property type="nucleotide sequence ID" value="NZ_JAUJZH010000002.1"/>
</dbReference>
<dbReference type="Pfam" id="PF08241">
    <property type="entry name" value="Methyltransf_11"/>
    <property type="match status" value="1"/>
</dbReference>
<dbReference type="InterPro" id="IPR029063">
    <property type="entry name" value="SAM-dependent_MTases_sf"/>
</dbReference>
<proteinExistence type="predicted"/>
<sequence>MTASFRDFEHEGWTDPAVCASYDDLMAGVTAQSIEPLLDGAGVAPGQSVLDVATGAGHAAAAAQARGAEVTGVDFSPEQVRLARLRYPALRFEEGDAGRLPFEDQRFDAVVANYGVLHFPEPERFFGEAFRVLKPGGRLAFTVWDLPQKTRLFGAVLDAIRIHGALDVGLPAGPGMFMFADPSVSRPVLAAAGFVACFVTPVPQTFRAASGEMILRTLKTATVRMRGTLQRQQDGSAEAIDAAILRALEPYRNAEGYTVPMPAILTVATRP</sequence>
<feature type="domain" description="Methyltransferase type 11" evidence="1">
    <location>
        <begin position="50"/>
        <end position="141"/>
    </location>
</feature>
<gene>
    <name evidence="2" type="ORF">Q2T77_04270</name>
</gene>
<dbReference type="SUPFAM" id="SSF53335">
    <property type="entry name" value="S-adenosyl-L-methionine-dependent methyltransferases"/>
    <property type="match status" value="1"/>
</dbReference>
<dbReference type="PANTHER" id="PTHR43591">
    <property type="entry name" value="METHYLTRANSFERASE"/>
    <property type="match status" value="1"/>
</dbReference>
<dbReference type="EMBL" id="JAUKVY010000002">
    <property type="protein sequence ID" value="MDO1531496.1"/>
    <property type="molecule type" value="Genomic_DNA"/>
</dbReference>
<dbReference type="GO" id="GO:0008168">
    <property type="term" value="F:methyltransferase activity"/>
    <property type="evidence" value="ECO:0007669"/>
    <property type="project" value="UniProtKB-KW"/>
</dbReference>
<evidence type="ECO:0000313" key="2">
    <source>
        <dbReference type="EMBL" id="MDO1531496.1"/>
    </source>
</evidence>